<comment type="caution">
    <text evidence="2">The sequence shown here is derived from an EMBL/GenBank/DDBJ whole genome shotgun (WGS) entry which is preliminary data.</text>
</comment>
<feature type="compositionally biased region" description="Basic and acidic residues" evidence="1">
    <location>
        <begin position="89"/>
        <end position="102"/>
    </location>
</feature>
<dbReference type="AlphaFoldDB" id="A0AAP0Q341"/>
<reference evidence="2 3" key="1">
    <citation type="submission" date="2024-01" db="EMBL/GenBank/DDBJ databases">
        <title>Genome assemblies of Stephania.</title>
        <authorList>
            <person name="Yang L."/>
        </authorList>
    </citation>
    <scope>NUCLEOTIDE SEQUENCE [LARGE SCALE GENOMIC DNA]</scope>
    <source>
        <strain evidence="2">JXDWG</strain>
        <tissue evidence="2">Leaf</tissue>
    </source>
</reference>
<evidence type="ECO:0000256" key="1">
    <source>
        <dbReference type="SAM" id="MobiDB-lite"/>
    </source>
</evidence>
<accession>A0AAP0Q341</accession>
<protein>
    <submittedName>
        <fullName evidence="2">Uncharacterized protein</fullName>
    </submittedName>
</protein>
<keyword evidence="3" id="KW-1185">Reference proteome</keyword>
<dbReference type="Proteomes" id="UP001419268">
    <property type="component" value="Unassembled WGS sequence"/>
</dbReference>
<organism evidence="2 3">
    <name type="scientific">Stephania cephalantha</name>
    <dbReference type="NCBI Taxonomy" id="152367"/>
    <lineage>
        <taxon>Eukaryota</taxon>
        <taxon>Viridiplantae</taxon>
        <taxon>Streptophyta</taxon>
        <taxon>Embryophyta</taxon>
        <taxon>Tracheophyta</taxon>
        <taxon>Spermatophyta</taxon>
        <taxon>Magnoliopsida</taxon>
        <taxon>Ranunculales</taxon>
        <taxon>Menispermaceae</taxon>
        <taxon>Menispermoideae</taxon>
        <taxon>Cissampelideae</taxon>
        <taxon>Stephania</taxon>
    </lineage>
</organism>
<evidence type="ECO:0000313" key="3">
    <source>
        <dbReference type="Proteomes" id="UP001419268"/>
    </source>
</evidence>
<feature type="region of interest" description="Disordered" evidence="1">
    <location>
        <begin position="74"/>
        <end position="114"/>
    </location>
</feature>
<name>A0AAP0Q341_9MAGN</name>
<gene>
    <name evidence="2" type="ORF">Scep_001188</name>
</gene>
<evidence type="ECO:0000313" key="2">
    <source>
        <dbReference type="EMBL" id="KAK9165997.1"/>
    </source>
</evidence>
<sequence length="114" mass="12725">MEVSTPKIHAFRLLRGQSFVSSSFVEVIPPSPLCCCVSSGIDRSATRHRHAVAPRRSFTWLPLSPRIAQHSLERFRRRRSAGSVSPIGDARRSSSRLCDRHSARSRSPVADRSS</sequence>
<proteinExistence type="predicted"/>
<dbReference type="EMBL" id="JBBNAG010000001">
    <property type="protein sequence ID" value="KAK9165997.1"/>
    <property type="molecule type" value="Genomic_DNA"/>
</dbReference>